<dbReference type="PATRIC" id="fig|1121439.3.peg.1064"/>
<evidence type="ECO:0000256" key="4">
    <source>
        <dbReference type="ARBA" id="ARBA00022490"/>
    </source>
</evidence>
<evidence type="ECO:0000256" key="2">
    <source>
        <dbReference type="ARBA" id="ARBA00007663"/>
    </source>
</evidence>
<evidence type="ECO:0000259" key="12">
    <source>
        <dbReference type="PROSITE" id="PS51163"/>
    </source>
</evidence>
<dbReference type="STRING" id="1121439.dsat_2661"/>
<keyword evidence="6" id="KW-0819">tRNA processing</keyword>
<name>S7UL83_9BACT</name>
<dbReference type="Proteomes" id="UP000014975">
    <property type="component" value="Unassembled WGS sequence"/>
</dbReference>
<dbReference type="OrthoDB" id="9814580at2"/>
<dbReference type="InterPro" id="IPR017945">
    <property type="entry name" value="DHBP_synth_RibB-like_a/b_dom"/>
</dbReference>
<dbReference type="NCBIfam" id="TIGR00057">
    <property type="entry name" value="L-threonylcarbamoyladenylate synthase"/>
    <property type="match status" value="1"/>
</dbReference>
<evidence type="ECO:0000256" key="8">
    <source>
        <dbReference type="ARBA" id="ARBA00022741"/>
    </source>
</evidence>
<evidence type="ECO:0000256" key="9">
    <source>
        <dbReference type="ARBA" id="ARBA00022840"/>
    </source>
</evidence>
<evidence type="ECO:0000256" key="3">
    <source>
        <dbReference type="ARBA" id="ARBA00012584"/>
    </source>
</evidence>
<dbReference type="GO" id="GO:0008033">
    <property type="term" value="P:tRNA processing"/>
    <property type="evidence" value="ECO:0007669"/>
    <property type="project" value="UniProtKB-KW"/>
</dbReference>
<dbReference type="RefSeq" id="WP_020886546.1">
    <property type="nucleotide sequence ID" value="NZ_ATHI01000007.1"/>
</dbReference>
<evidence type="ECO:0000256" key="6">
    <source>
        <dbReference type="ARBA" id="ARBA00022694"/>
    </source>
</evidence>
<evidence type="ECO:0000256" key="7">
    <source>
        <dbReference type="ARBA" id="ARBA00022695"/>
    </source>
</evidence>
<organism evidence="13 14">
    <name type="scientific">Alkalidesulfovibrio alkalitolerans DSM 16529</name>
    <dbReference type="NCBI Taxonomy" id="1121439"/>
    <lineage>
        <taxon>Bacteria</taxon>
        <taxon>Pseudomonadati</taxon>
        <taxon>Thermodesulfobacteriota</taxon>
        <taxon>Desulfovibrionia</taxon>
        <taxon>Desulfovibrionales</taxon>
        <taxon>Desulfovibrionaceae</taxon>
        <taxon>Alkalidesulfovibrio</taxon>
    </lineage>
</organism>
<dbReference type="GO" id="GO:0000049">
    <property type="term" value="F:tRNA binding"/>
    <property type="evidence" value="ECO:0007669"/>
    <property type="project" value="TreeGrafter"/>
</dbReference>
<sequence>MQRAIEAIADGKCLIYPTETLYAIGGGAFHADAAQAVVDIKARPQTKPLPIIIGSMEQLGMITGWFSKAFVRLADVFWPGPLSVLVPTGRRLPRLLRDESGFTSVRLSAHPLARELCLRSGMPLIATSANISGQSAPATPDQIDPRLAQKVAAVVADKPWPAGGLPSTVVKCLGTREVAVIREGAVSIAMLRDAGFVVAPLPDDG</sequence>
<accession>S7UL83</accession>
<dbReference type="Gene3D" id="3.90.870.10">
    <property type="entry name" value="DHBP synthase"/>
    <property type="match status" value="1"/>
</dbReference>
<reference evidence="13 14" key="1">
    <citation type="journal article" date="2013" name="Genome Announc.">
        <title>Draft genome sequences for three mercury-methylating, sulfate-reducing bacteria.</title>
        <authorList>
            <person name="Brown S.D."/>
            <person name="Hurt R.A.Jr."/>
            <person name="Gilmour C.C."/>
            <person name="Elias D.A."/>
        </authorList>
    </citation>
    <scope>NUCLEOTIDE SEQUENCE [LARGE SCALE GENOMIC DNA]</scope>
    <source>
        <strain evidence="13 14">DSM 16529</strain>
    </source>
</reference>
<keyword evidence="9" id="KW-0067">ATP-binding</keyword>
<dbReference type="EC" id="2.7.7.87" evidence="3"/>
<evidence type="ECO:0000256" key="1">
    <source>
        <dbReference type="ARBA" id="ARBA00004496"/>
    </source>
</evidence>
<dbReference type="GO" id="GO:0005524">
    <property type="term" value="F:ATP binding"/>
    <property type="evidence" value="ECO:0007669"/>
    <property type="project" value="UniProtKB-KW"/>
</dbReference>
<dbReference type="GO" id="GO:0061710">
    <property type="term" value="F:L-threonylcarbamoyladenylate synthase"/>
    <property type="evidence" value="ECO:0007669"/>
    <property type="project" value="UniProtKB-EC"/>
</dbReference>
<keyword evidence="8" id="KW-0547">Nucleotide-binding</keyword>
<evidence type="ECO:0000313" key="13">
    <source>
        <dbReference type="EMBL" id="EPR34619.1"/>
    </source>
</evidence>
<dbReference type="AlphaFoldDB" id="S7UL83"/>
<evidence type="ECO:0000256" key="10">
    <source>
        <dbReference type="ARBA" id="ARBA00029774"/>
    </source>
</evidence>
<dbReference type="Pfam" id="PF01300">
    <property type="entry name" value="Sua5_yciO_yrdC"/>
    <property type="match status" value="1"/>
</dbReference>
<evidence type="ECO:0000256" key="11">
    <source>
        <dbReference type="ARBA" id="ARBA00048366"/>
    </source>
</evidence>
<proteinExistence type="inferred from homology"/>
<keyword evidence="4" id="KW-0963">Cytoplasm</keyword>
<keyword evidence="14" id="KW-1185">Reference proteome</keyword>
<dbReference type="PANTHER" id="PTHR17490">
    <property type="entry name" value="SUA5"/>
    <property type="match status" value="1"/>
</dbReference>
<evidence type="ECO:0000256" key="5">
    <source>
        <dbReference type="ARBA" id="ARBA00022679"/>
    </source>
</evidence>
<dbReference type="PANTHER" id="PTHR17490:SF16">
    <property type="entry name" value="THREONYLCARBAMOYL-AMP SYNTHASE"/>
    <property type="match status" value="1"/>
</dbReference>
<comment type="catalytic activity">
    <reaction evidence="11">
        <text>L-threonine + hydrogencarbonate + ATP = L-threonylcarbamoyladenylate + diphosphate + H2O</text>
        <dbReference type="Rhea" id="RHEA:36407"/>
        <dbReference type="ChEBI" id="CHEBI:15377"/>
        <dbReference type="ChEBI" id="CHEBI:17544"/>
        <dbReference type="ChEBI" id="CHEBI:30616"/>
        <dbReference type="ChEBI" id="CHEBI:33019"/>
        <dbReference type="ChEBI" id="CHEBI:57926"/>
        <dbReference type="ChEBI" id="CHEBI:73682"/>
        <dbReference type="EC" id="2.7.7.87"/>
    </reaction>
</comment>
<comment type="subcellular location">
    <subcellularLocation>
        <location evidence="1">Cytoplasm</location>
    </subcellularLocation>
</comment>
<keyword evidence="7" id="KW-0548">Nucleotidyltransferase</keyword>
<dbReference type="GO" id="GO:0006450">
    <property type="term" value="P:regulation of translational fidelity"/>
    <property type="evidence" value="ECO:0007669"/>
    <property type="project" value="TreeGrafter"/>
</dbReference>
<comment type="caution">
    <text evidence="13">The sequence shown here is derived from an EMBL/GenBank/DDBJ whole genome shotgun (WGS) entry which is preliminary data.</text>
</comment>
<gene>
    <name evidence="13" type="ORF">dsat_2661</name>
</gene>
<dbReference type="InterPro" id="IPR050156">
    <property type="entry name" value="TC-AMP_synthase_SUA5"/>
</dbReference>
<dbReference type="eggNOG" id="COG0009">
    <property type="taxonomic scope" value="Bacteria"/>
</dbReference>
<dbReference type="EMBL" id="ATHI01000007">
    <property type="protein sequence ID" value="EPR34619.1"/>
    <property type="molecule type" value="Genomic_DNA"/>
</dbReference>
<comment type="similarity">
    <text evidence="2">Belongs to the SUA5 family.</text>
</comment>
<dbReference type="SUPFAM" id="SSF55821">
    <property type="entry name" value="YrdC/RibB"/>
    <property type="match status" value="1"/>
</dbReference>
<dbReference type="GO" id="GO:0005737">
    <property type="term" value="C:cytoplasm"/>
    <property type="evidence" value="ECO:0007669"/>
    <property type="project" value="UniProtKB-SubCell"/>
</dbReference>
<dbReference type="PROSITE" id="PS51163">
    <property type="entry name" value="YRDC"/>
    <property type="match status" value="1"/>
</dbReference>
<keyword evidence="5" id="KW-0808">Transferase</keyword>
<feature type="domain" description="YrdC-like" evidence="12">
    <location>
        <begin position="1"/>
        <end position="186"/>
    </location>
</feature>
<dbReference type="GO" id="GO:0003725">
    <property type="term" value="F:double-stranded RNA binding"/>
    <property type="evidence" value="ECO:0007669"/>
    <property type="project" value="InterPro"/>
</dbReference>
<evidence type="ECO:0000313" key="14">
    <source>
        <dbReference type="Proteomes" id="UP000014975"/>
    </source>
</evidence>
<dbReference type="InterPro" id="IPR006070">
    <property type="entry name" value="Sua5-like_dom"/>
</dbReference>
<protein>
    <recommendedName>
        <fullName evidence="10">L-threonylcarbamoyladenylate synthase</fullName>
        <ecNumber evidence="3">2.7.7.87</ecNumber>
    </recommendedName>
    <alternativeName>
        <fullName evidence="10">L-threonylcarbamoyladenylate synthase</fullName>
    </alternativeName>
</protein>